<dbReference type="Proteomes" id="UP000054047">
    <property type="component" value="Unassembled WGS sequence"/>
</dbReference>
<keyword evidence="4" id="KW-1185">Reference proteome</keyword>
<feature type="compositionally biased region" description="Basic residues" evidence="2">
    <location>
        <begin position="366"/>
        <end position="375"/>
    </location>
</feature>
<keyword evidence="1" id="KW-0175">Coiled coil</keyword>
<gene>
    <name evidence="3" type="ORF">ANCDUO_19885</name>
</gene>
<accession>A0A0C2C1B4</accession>
<feature type="region of interest" description="Disordered" evidence="2">
    <location>
        <begin position="170"/>
        <end position="191"/>
    </location>
</feature>
<evidence type="ECO:0000313" key="3">
    <source>
        <dbReference type="EMBL" id="KIH50043.1"/>
    </source>
</evidence>
<feature type="region of interest" description="Disordered" evidence="2">
    <location>
        <begin position="285"/>
        <end position="306"/>
    </location>
</feature>
<feature type="compositionally biased region" description="Acidic residues" evidence="2">
    <location>
        <begin position="296"/>
        <end position="306"/>
    </location>
</feature>
<feature type="compositionally biased region" description="Low complexity" evidence="2">
    <location>
        <begin position="170"/>
        <end position="180"/>
    </location>
</feature>
<dbReference type="EMBL" id="KN751008">
    <property type="protein sequence ID" value="KIH50043.1"/>
    <property type="molecule type" value="Genomic_DNA"/>
</dbReference>
<evidence type="ECO:0000256" key="1">
    <source>
        <dbReference type="SAM" id="Coils"/>
    </source>
</evidence>
<feature type="region of interest" description="Disordered" evidence="2">
    <location>
        <begin position="54"/>
        <end position="103"/>
    </location>
</feature>
<evidence type="ECO:0000256" key="2">
    <source>
        <dbReference type="SAM" id="MobiDB-lite"/>
    </source>
</evidence>
<dbReference type="OrthoDB" id="5868324at2759"/>
<proteinExistence type="predicted"/>
<organism evidence="3 4">
    <name type="scientific">Ancylostoma duodenale</name>
    <dbReference type="NCBI Taxonomy" id="51022"/>
    <lineage>
        <taxon>Eukaryota</taxon>
        <taxon>Metazoa</taxon>
        <taxon>Ecdysozoa</taxon>
        <taxon>Nematoda</taxon>
        <taxon>Chromadorea</taxon>
        <taxon>Rhabditida</taxon>
        <taxon>Rhabditina</taxon>
        <taxon>Rhabditomorpha</taxon>
        <taxon>Strongyloidea</taxon>
        <taxon>Ancylostomatidae</taxon>
        <taxon>Ancylostomatinae</taxon>
        <taxon>Ancylostoma</taxon>
    </lineage>
</organism>
<reference evidence="3 4" key="1">
    <citation type="submission" date="2013-12" db="EMBL/GenBank/DDBJ databases">
        <title>Draft genome of the parsitic nematode Ancylostoma duodenale.</title>
        <authorList>
            <person name="Mitreva M."/>
        </authorList>
    </citation>
    <scope>NUCLEOTIDE SEQUENCE [LARGE SCALE GENOMIC DNA]</scope>
    <source>
        <strain evidence="3 4">Zhejiang</strain>
    </source>
</reference>
<evidence type="ECO:0000313" key="4">
    <source>
        <dbReference type="Proteomes" id="UP000054047"/>
    </source>
</evidence>
<dbReference type="AlphaFoldDB" id="A0A0C2C1B4"/>
<protein>
    <submittedName>
        <fullName evidence="3">Uncharacterized protein</fullName>
    </submittedName>
</protein>
<sequence>MRQFDQVMLRLQVHNAHAALHPTTSLPHTPAHTGEVATDLAGLSDKLAVLSQIQQQREQQQMQQQVPQQPQQIPTPGTVQPLKEEEEHLSNQTTASGPDDIHVDTLNGLAQALQKVINPEQREPTPLSGSELHGRVSPHHFASSSQELYHYNMLRVARLVSLFSQLPTASSVPPASVAATSDDESSSPERTATGLASIVAGAATAVEPISITTTQLLPSHTAPDLSQRLRGIDSLATFENLESALSCTLGTSSMRPSVVRDDASTQRDDLSSVCGSSALFHVGTPPLFSPVPTSDSEFDCQAEDEDDDDPEILALIRRHRMQQLQLREQQRLELEELRARQRQLRMIRASTAAPEPSGDHFSHSHQSTHHHHHRQPSSALSLPASPPPVNVNNNERPSPRRSDCATLAAQLLAMHGSSTSTTASGSSTTTGAGSSQANLGQFDNVANPNRLRDNYSAPPPQS</sequence>
<feature type="compositionally biased region" description="Low complexity" evidence="2">
    <location>
        <begin position="54"/>
        <end position="81"/>
    </location>
</feature>
<feature type="compositionally biased region" description="Low complexity" evidence="2">
    <location>
        <begin position="416"/>
        <end position="435"/>
    </location>
</feature>
<feature type="coiled-coil region" evidence="1">
    <location>
        <begin position="320"/>
        <end position="347"/>
    </location>
</feature>
<feature type="region of interest" description="Disordered" evidence="2">
    <location>
        <begin position="352"/>
        <end position="401"/>
    </location>
</feature>
<feature type="compositionally biased region" description="Polar residues" evidence="2">
    <location>
        <begin position="436"/>
        <end position="447"/>
    </location>
</feature>
<feature type="region of interest" description="Disordered" evidence="2">
    <location>
        <begin position="416"/>
        <end position="462"/>
    </location>
</feature>
<name>A0A0C2C1B4_9BILA</name>